<dbReference type="Proteomes" id="UP000319143">
    <property type="component" value="Unassembled WGS sequence"/>
</dbReference>
<feature type="region of interest" description="Disordered" evidence="1">
    <location>
        <begin position="1"/>
        <end position="39"/>
    </location>
</feature>
<keyword evidence="3" id="KW-1185">Reference proteome</keyword>
<evidence type="ECO:0000313" key="2">
    <source>
        <dbReference type="EMBL" id="TWU42763.1"/>
    </source>
</evidence>
<dbReference type="RefSeq" id="WP_146524751.1">
    <property type="nucleotide sequence ID" value="NZ_SJPV01000001.1"/>
</dbReference>
<name>A0A5C6DZ80_9BACT</name>
<reference evidence="2 3" key="1">
    <citation type="submission" date="2019-02" db="EMBL/GenBank/DDBJ databases">
        <title>Deep-cultivation of Planctomycetes and their phenomic and genomic characterization uncovers novel biology.</title>
        <authorList>
            <person name="Wiegand S."/>
            <person name="Jogler M."/>
            <person name="Boedeker C."/>
            <person name="Pinto D."/>
            <person name="Vollmers J."/>
            <person name="Rivas-Marin E."/>
            <person name="Kohn T."/>
            <person name="Peeters S.H."/>
            <person name="Heuer A."/>
            <person name="Rast P."/>
            <person name="Oberbeckmann S."/>
            <person name="Bunk B."/>
            <person name="Jeske O."/>
            <person name="Meyerdierks A."/>
            <person name="Storesund J.E."/>
            <person name="Kallscheuer N."/>
            <person name="Luecker S."/>
            <person name="Lage O.M."/>
            <person name="Pohl T."/>
            <person name="Merkel B.J."/>
            <person name="Hornburger P."/>
            <person name="Mueller R.-W."/>
            <person name="Bruemmer F."/>
            <person name="Labrenz M."/>
            <person name="Spormann A.M."/>
            <person name="Op Den Camp H."/>
            <person name="Overmann J."/>
            <person name="Amann R."/>
            <person name="Jetten M.S.M."/>
            <person name="Mascher T."/>
            <person name="Medema M.H."/>
            <person name="Devos D.P."/>
            <person name="Kaster A.-K."/>
            <person name="Ovreas L."/>
            <person name="Rohde M."/>
            <person name="Galperin M.Y."/>
            <person name="Jogler C."/>
        </authorList>
    </citation>
    <scope>NUCLEOTIDE SEQUENCE [LARGE SCALE GENOMIC DNA]</scope>
    <source>
        <strain evidence="2 3">Poly41</strain>
    </source>
</reference>
<sequence>MLNKSVSPIPEEVTEDRDLTKVEAGSNPVRQGNVPGIEVWDHSKGTEDVALAGAAIPIMRPRVVVRAIKDPAEAKEITEVTMVDVQEVTIRDMASKVAGAVVAAKKLMAALVHLETVRGAETAEPKGDLEETGV</sequence>
<dbReference type="EMBL" id="SJPV01000001">
    <property type="protein sequence ID" value="TWU42763.1"/>
    <property type="molecule type" value="Genomic_DNA"/>
</dbReference>
<dbReference type="AlphaFoldDB" id="A0A5C6DZ80"/>
<comment type="caution">
    <text evidence="2">The sequence shown here is derived from an EMBL/GenBank/DDBJ whole genome shotgun (WGS) entry which is preliminary data.</text>
</comment>
<accession>A0A5C6DZ80</accession>
<organism evidence="2 3">
    <name type="scientific">Novipirellula artificiosorum</name>
    <dbReference type="NCBI Taxonomy" id="2528016"/>
    <lineage>
        <taxon>Bacteria</taxon>
        <taxon>Pseudomonadati</taxon>
        <taxon>Planctomycetota</taxon>
        <taxon>Planctomycetia</taxon>
        <taxon>Pirellulales</taxon>
        <taxon>Pirellulaceae</taxon>
        <taxon>Novipirellula</taxon>
    </lineage>
</organism>
<gene>
    <name evidence="2" type="ORF">Poly41_10630</name>
</gene>
<evidence type="ECO:0000313" key="3">
    <source>
        <dbReference type="Proteomes" id="UP000319143"/>
    </source>
</evidence>
<protein>
    <submittedName>
        <fullName evidence="2">Uncharacterized protein</fullName>
    </submittedName>
</protein>
<evidence type="ECO:0000256" key="1">
    <source>
        <dbReference type="SAM" id="MobiDB-lite"/>
    </source>
</evidence>
<proteinExistence type="predicted"/>